<dbReference type="Gene3D" id="3.40.50.2300">
    <property type="match status" value="1"/>
</dbReference>
<evidence type="ECO:0000256" key="6">
    <source>
        <dbReference type="ARBA" id="ARBA00023163"/>
    </source>
</evidence>
<evidence type="ECO:0000259" key="10">
    <source>
        <dbReference type="PROSITE" id="PS50110"/>
    </source>
</evidence>
<keyword evidence="2" id="KW-0547">Nucleotide-binding</keyword>
<dbReference type="FunFam" id="3.40.50.300:FF:000006">
    <property type="entry name" value="DNA-binding transcriptional regulator NtrC"/>
    <property type="match status" value="1"/>
</dbReference>
<dbReference type="GO" id="GO:0000160">
    <property type="term" value="P:phosphorelay signal transduction system"/>
    <property type="evidence" value="ECO:0007669"/>
    <property type="project" value="UniProtKB-KW"/>
</dbReference>
<dbReference type="Gene3D" id="3.40.50.300">
    <property type="entry name" value="P-loop containing nucleotide triphosphate hydrolases"/>
    <property type="match status" value="1"/>
</dbReference>
<feature type="modified residue" description="4-aspartylphosphate" evidence="7">
    <location>
        <position position="67"/>
    </location>
</feature>
<name>A0A2L1GQN3_9BACT</name>
<dbReference type="GO" id="GO:0043565">
    <property type="term" value="F:sequence-specific DNA binding"/>
    <property type="evidence" value="ECO:0007669"/>
    <property type="project" value="InterPro"/>
</dbReference>
<feature type="domain" description="Response regulatory" evidence="10">
    <location>
        <begin position="18"/>
        <end position="132"/>
    </location>
</feature>
<evidence type="ECO:0000313" key="11">
    <source>
        <dbReference type="EMBL" id="AVD71993.1"/>
    </source>
</evidence>
<evidence type="ECO:0000256" key="5">
    <source>
        <dbReference type="ARBA" id="ARBA00023015"/>
    </source>
</evidence>
<dbReference type="InterPro" id="IPR002078">
    <property type="entry name" value="Sigma_54_int"/>
</dbReference>
<dbReference type="SUPFAM" id="SSF46689">
    <property type="entry name" value="Homeodomain-like"/>
    <property type="match status" value="1"/>
</dbReference>
<dbReference type="Pfam" id="PF00158">
    <property type="entry name" value="Sigma54_activat"/>
    <property type="match status" value="1"/>
</dbReference>
<dbReference type="PROSITE" id="PS50045">
    <property type="entry name" value="SIGMA54_INTERACT_4"/>
    <property type="match status" value="1"/>
</dbReference>
<evidence type="ECO:0008006" key="13">
    <source>
        <dbReference type="Google" id="ProtNLM"/>
    </source>
</evidence>
<protein>
    <recommendedName>
        <fullName evidence="13">Sigma-54-dependent Fis family transcriptional regulator</fullName>
    </recommendedName>
</protein>
<evidence type="ECO:0000256" key="7">
    <source>
        <dbReference type="PROSITE-ProRule" id="PRU00169"/>
    </source>
</evidence>
<dbReference type="PANTHER" id="PTHR32071">
    <property type="entry name" value="TRANSCRIPTIONAL REGULATORY PROTEIN"/>
    <property type="match status" value="1"/>
</dbReference>
<gene>
    <name evidence="11" type="ORF">CAY53_11335</name>
</gene>
<evidence type="ECO:0000313" key="12">
    <source>
        <dbReference type="Proteomes" id="UP000239867"/>
    </source>
</evidence>
<keyword evidence="12" id="KW-1185">Reference proteome</keyword>
<dbReference type="FunFam" id="3.40.50.2300:FF:000018">
    <property type="entry name" value="DNA-binding transcriptional regulator NtrC"/>
    <property type="match status" value="1"/>
</dbReference>
<dbReference type="SMART" id="SM00382">
    <property type="entry name" value="AAA"/>
    <property type="match status" value="1"/>
</dbReference>
<dbReference type="GO" id="GO:0005524">
    <property type="term" value="F:ATP binding"/>
    <property type="evidence" value="ECO:0007669"/>
    <property type="project" value="UniProtKB-KW"/>
</dbReference>
<dbReference type="Pfam" id="PF00072">
    <property type="entry name" value="Response_reg"/>
    <property type="match status" value="1"/>
</dbReference>
<dbReference type="SUPFAM" id="SSF52540">
    <property type="entry name" value="P-loop containing nucleoside triphosphate hydrolases"/>
    <property type="match status" value="1"/>
</dbReference>
<dbReference type="PANTHER" id="PTHR32071:SF113">
    <property type="entry name" value="ALGINATE BIOSYNTHESIS TRANSCRIPTIONAL REGULATORY PROTEIN ALGB"/>
    <property type="match status" value="1"/>
</dbReference>
<dbReference type="RefSeq" id="WP_104937199.1">
    <property type="nucleotide sequence ID" value="NZ_CP021255.1"/>
</dbReference>
<dbReference type="KEGG" id="deo:CAY53_11335"/>
<dbReference type="AlphaFoldDB" id="A0A2L1GQN3"/>
<dbReference type="EMBL" id="CP021255">
    <property type="protein sequence ID" value="AVD71993.1"/>
    <property type="molecule type" value="Genomic_DNA"/>
</dbReference>
<dbReference type="InterPro" id="IPR058031">
    <property type="entry name" value="AAA_lid_NorR"/>
</dbReference>
<dbReference type="Gene3D" id="1.10.10.60">
    <property type="entry name" value="Homeodomain-like"/>
    <property type="match status" value="1"/>
</dbReference>
<dbReference type="InterPro" id="IPR011006">
    <property type="entry name" value="CheY-like_superfamily"/>
</dbReference>
<dbReference type="InterPro" id="IPR002197">
    <property type="entry name" value="HTH_Fis"/>
</dbReference>
<keyword evidence="8" id="KW-0175">Coiled coil</keyword>
<evidence type="ECO:0000256" key="2">
    <source>
        <dbReference type="ARBA" id="ARBA00022741"/>
    </source>
</evidence>
<dbReference type="PROSITE" id="PS00675">
    <property type="entry name" value="SIGMA54_INTERACT_1"/>
    <property type="match status" value="1"/>
</dbReference>
<dbReference type="SUPFAM" id="SSF52172">
    <property type="entry name" value="CheY-like"/>
    <property type="match status" value="1"/>
</dbReference>
<dbReference type="InterPro" id="IPR027417">
    <property type="entry name" value="P-loop_NTPase"/>
</dbReference>
<dbReference type="SMART" id="SM00448">
    <property type="entry name" value="REC"/>
    <property type="match status" value="1"/>
</dbReference>
<dbReference type="InterPro" id="IPR025943">
    <property type="entry name" value="Sigma_54_int_dom_ATP-bd_2"/>
</dbReference>
<dbReference type="Pfam" id="PF02954">
    <property type="entry name" value="HTH_8"/>
    <property type="match status" value="1"/>
</dbReference>
<dbReference type="CDD" id="cd00009">
    <property type="entry name" value="AAA"/>
    <property type="match status" value="1"/>
</dbReference>
<evidence type="ECO:0000256" key="4">
    <source>
        <dbReference type="ARBA" id="ARBA00023012"/>
    </source>
</evidence>
<dbReference type="Gene3D" id="1.10.8.60">
    <property type="match status" value="1"/>
</dbReference>
<dbReference type="GO" id="GO:0006355">
    <property type="term" value="P:regulation of DNA-templated transcription"/>
    <property type="evidence" value="ECO:0007669"/>
    <property type="project" value="InterPro"/>
</dbReference>
<dbReference type="InterPro" id="IPR009057">
    <property type="entry name" value="Homeodomain-like_sf"/>
</dbReference>
<keyword evidence="1 7" id="KW-0597">Phosphoprotein</keyword>
<evidence type="ECO:0000256" key="3">
    <source>
        <dbReference type="ARBA" id="ARBA00022840"/>
    </source>
</evidence>
<proteinExistence type="predicted"/>
<keyword evidence="4" id="KW-0902">Two-component regulatory system</keyword>
<dbReference type="PROSITE" id="PS00676">
    <property type="entry name" value="SIGMA54_INTERACT_2"/>
    <property type="match status" value="1"/>
</dbReference>
<feature type="coiled-coil region" evidence="8">
    <location>
        <begin position="127"/>
        <end position="154"/>
    </location>
</feature>
<keyword evidence="3" id="KW-0067">ATP-binding</keyword>
<dbReference type="InterPro" id="IPR025662">
    <property type="entry name" value="Sigma_54_int_dom_ATP-bd_1"/>
</dbReference>
<dbReference type="InterPro" id="IPR001789">
    <property type="entry name" value="Sig_transdc_resp-reg_receiver"/>
</dbReference>
<keyword evidence="6" id="KW-0804">Transcription</keyword>
<dbReference type="Pfam" id="PF25601">
    <property type="entry name" value="AAA_lid_14"/>
    <property type="match status" value="1"/>
</dbReference>
<keyword evidence="5" id="KW-0805">Transcription regulation</keyword>
<evidence type="ECO:0000256" key="1">
    <source>
        <dbReference type="ARBA" id="ARBA00022553"/>
    </source>
</evidence>
<dbReference type="PROSITE" id="PS50110">
    <property type="entry name" value="RESPONSE_REGULATORY"/>
    <property type="match status" value="1"/>
</dbReference>
<dbReference type="OrthoDB" id="9814761at2"/>
<feature type="domain" description="Sigma-54 factor interaction" evidence="9">
    <location>
        <begin position="160"/>
        <end position="389"/>
    </location>
</feature>
<evidence type="ECO:0000259" key="9">
    <source>
        <dbReference type="PROSITE" id="PS50045"/>
    </source>
</evidence>
<dbReference type="PRINTS" id="PR01590">
    <property type="entry name" value="HTHFIS"/>
</dbReference>
<dbReference type="InterPro" id="IPR003593">
    <property type="entry name" value="AAA+_ATPase"/>
</dbReference>
<dbReference type="Proteomes" id="UP000239867">
    <property type="component" value="Chromosome"/>
</dbReference>
<sequence>MNTGSDTAARQKTAEQASILVVDDEAHMRHMLGALLTRNGYAVTCAAEGSAALEAMARRDFDYILSDVRMPGMDGLELLDHIAENGSAATVIVMSAYGTADLAIEAMQKGAYDYISKPFRLEEVLLVLRKAQERERLRQENRRLREKLQALDSDSAFAGMVGVSGAMRAVFQMAARVARFEATVLITGESGTGKELVARGIHSLGRGEEAPFVAVNCGGVPADLLESEFFGHVKGAFTGADRDKKGLFESADGGTLFLDEIGEMPMELQVKLLRVLQEGEVRRLGAVRPRRVQVRVLAATNRDMAELLRLGRFREDLFYRLNVFSIHIPPLRERPEDILPLSVHFVGHLGRSMERKDMFLSPAAQSRLMAYNWPGNVRELKSALERAIILADGHAILPEHLPAQLGAQNRERRVEDVLGTFSLKEAKRAVEKRLIGRALDVCGGNKSRAAELLDLSYPALLSKIKLYGLGTGAGQEVLSE</sequence>
<evidence type="ECO:0000256" key="8">
    <source>
        <dbReference type="SAM" id="Coils"/>
    </source>
</evidence>
<accession>A0A2L1GQN3</accession>
<organism evidence="11 12">
    <name type="scientific">Desulfobulbus oralis</name>
    <dbReference type="NCBI Taxonomy" id="1986146"/>
    <lineage>
        <taxon>Bacteria</taxon>
        <taxon>Pseudomonadati</taxon>
        <taxon>Thermodesulfobacteriota</taxon>
        <taxon>Desulfobulbia</taxon>
        <taxon>Desulfobulbales</taxon>
        <taxon>Desulfobulbaceae</taxon>
        <taxon>Desulfobulbus</taxon>
    </lineage>
</organism>
<reference evidence="11 12" key="1">
    <citation type="journal article" date="2018" name="MBio">
        <title>Insights into the evolution of host association through the isolation and characterization of a novel human periodontal pathobiont, Desulfobulbus oralis.</title>
        <authorList>
            <person name="Cross K.L."/>
            <person name="Chirania P."/>
            <person name="Xiong W."/>
            <person name="Beall C.J."/>
            <person name="Elkins J.G."/>
            <person name="Giannone R.J."/>
            <person name="Griffen A.L."/>
            <person name="Guss A.M."/>
            <person name="Hettich R.L."/>
            <person name="Joshi S.S."/>
            <person name="Mokrzan E.M."/>
            <person name="Martin R.K."/>
            <person name="Zhulin I.B."/>
            <person name="Leys E.J."/>
            <person name="Podar M."/>
        </authorList>
    </citation>
    <scope>NUCLEOTIDE SEQUENCE [LARGE SCALE GENOMIC DNA]</scope>
    <source>
        <strain evidence="11 12">ORNL</strain>
    </source>
</reference>